<comment type="subunit">
    <text evidence="2">Homodimer.</text>
</comment>
<evidence type="ECO:0000313" key="15">
    <source>
        <dbReference type="Proteomes" id="UP001595923"/>
    </source>
</evidence>
<evidence type="ECO:0000259" key="13">
    <source>
        <dbReference type="PROSITE" id="PS50862"/>
    </source>
</evidence>
<dbReference type="Proteomes" id="UP001595923">
    <property type="component" value="Unassembled WGS sequence"/>
</dbReference>
<feature type="domain" description="Aminoacyl-transfer RNA synthetases class-II family profile" evidence="13">
    <location>
        <begin position="38"/>
        <end position="361"/>
    </location>
</feature>
<feature type="region of interest" description="Disordered" evidence="12">
    <location>
        <begin position="418"/>
        <end position="439"/>
    </location>
</feature>
<gene>
    <name evidence="14" type="primary">hisS</name>
    <name evidence="14" type="ORF">ACFO4E_22670</name>
</gene>
<dbReference type="PIRSF" id="PIRSF001549">
    <property type="entry name" value="His-tRNA_synth"/>
    <property type="match status" value="1"/>
</dbReference>
<evidence type="ECO:0000256" key="6">
    <source>
        <dbReference type="ARBA" id="ARBA00022741"/>
    </source>
</evidence>
<evidence type="ECO:0000313" key="14">
    <source>
        <dbReference type="EMBL" id="MFC4564672.1"/>
    </source>
</evidence>
<dbReference type="InterPro" id="IPR006195">
    <property type="entry name" value="aa-tRNA-synth_II"/>
</dbReference>
<dbReference type="PROSITE" id="PS50862">
    <property type="entry name" value="AA_TRNA_LIGASE_II"/>
    <property type="match status" value="1"/>
</dbReference>
<dbReference type="Gene3D" id="3.30.930.10">
    <property type="entry name" value="Bira Bifunctional Protein, Domain 2"/>
    <property type="match status" value="1"/>
</dbReference>
<comment type="similarity">
    <text evidence="1">Belongs to the class-II aminoacyl-tRNA synthetase family.</text>
</comment>
<dbReference type="InterPro" id="IPR041715">
    <property type="entry name" value="HisRS-like_core"/>
</dbReference>
<accession>A0ABV9E1V6</accession>
<evidence type="ECO:0000256" key="10">
    <source>
        <dbReference type="ARBA" id="ARBA00047639"/>
    </source>
</evidence>
<dbReference type="CDD" id="cd00773">
    <property type="entry name" value="HisRS-like_core"/>
    <property type="match status" value="1"/>
</dbReference>
<keyword evidence="14" id="KW-0436">Ligase</keyword>
<dbReference type="PANTHER" id="PTHR11476:SF7">
    <property type="entry name" value="HISTIDINE--TRNA LIGASE"/>
    <property type="match status" value="1"/>
</dbReference>
<keyword evidence="7" id="KW-0067">ATP-binding</keyword>
<evidence type="ECO:0000256" key="2">
    <source>
        <dbReference type="ARBA" id="ARBA00011738"/>
    </source>
</evidence>
<evidence type="ECO:0000256" key="3">
    <source>
        <dbReference type="ARBA" id="ARBA00012815"/>
    </source>
</evidence>
<evidence type="ECO:0000256" key="7">
    <source>
        <dbReference type="ARBA" id="ARBA00022840"/>
    </source>
</evidence>
<keyword evidence="6" id="KW-0547">Nucleotide-binding</keyword>
<reference evidence="15" key="1">
    <citation type="journal article" date="2019" name="Int. J. Syst. Evol. Microbiol.">
        <title>The Global Catalogue of Microorganisms (GCM) 10K type strain sequencing project: providing services to taxonomists for standard genome sequencing and annotation.</title>
        <authorList>
            <consortium name="The Broad Institute Genomics Platform"/>
            <consortium name="The Broad Institute Genome Sequencing Center for Infectious Disease"/>
            <person name="Wu L."/>
            <person name="Ma J."/>
        </authorList>
    </citation>
    <scope>NUCLEOTIDE SEQUENCE [LARGE SCALE GENOMIC DNA]</scope>
    <source>
        <strain evidence="15">XZYJ18</strain>
    </source>
</reference>
<dbReference type="InterPro" id="IPR045864">
    <property type="entry name" value="aa-tRNA-synth_II/BPL/LPL"/>
</dbReference>
<dbReference type="Pfam" id="PF13393">
    <property type="entry name" value="tRNA-synt_His"/>
    <property type="match status" value="1"/>
</dbReference>
<comment type="caution">
    <text evidence="14">The sequence shown here is derived from an EMBL/GenBank/DDBJ whole genome shotgun (WGS) entry which is preliminary data.</text>
</comment>
<protein>
    <recommendedName>
        <fullName evidence="4 11">Histidine--tRNA ligase</fullName>
        <ecNumber evidence="3 11">6.1.1.21</ecNumber>
    </recommendedName>
</protein>
<name>A0ABV9E1V6_9ACTN</name>
<dbReference type="InterPro" id="IPR004516">
    <property type="entry name" value="HisRS/HisZ"/>
</dbReference>
<dbReference type="PANTHER" id="PTHR11476">
    <property type="entry name" value="HISTIDYL-TRNA SYNTHETASE"/>
    <property type="match status" value="1"/>
</dbReference>
<dbReference type="InterPro" id="IPR004154">
    <property type="entry name" value="Anticodon-bd"/>
</dbReference>
<dbReference type="EC" id="6.1.1.21" evidence="3 11"/>
<evidence type="ECO:0000256" key="8">
    <source>
        <dbReference type="ARBA" id="ARBA00022917"/>
    </source>
</evidence>
<keyword evidence="15" id="KW-1185">Reference proteome</keyword>
<dbReference type="EMBL" id="JBHSFQ010000027">
    <property type="protein sequence ID" value="MFC4564672.1"/>
    <property type="molecule type" value="Genomic_DNA"/>
</dbReference>
<keyword evidence="9" id="KW-0030">Aminoacyl-tRNA synthetase</keyword>
<evidence type="ECO:0000256" key="1">
    <source>
        <dbReference type="ARBA" id="ARBA00008226"/>
    </source>
</evidence>
<proteinExistence type="inferred from homology"/>
<keyword evidence="5" id="KW-0963">Cytoplasm</keyword>
<dbReference type="InterPro" id="IPR036621">
    <property type="entry name" value="Anticodon-bd_dom_sf"/>
</dbReference>
<dbReference type="SUPFAM" id="SSF55681">
    <property type="entry name" value="Class II aaRS and biotin synthetases"/>
    <property type="match status" value="1"/>
</dbReference>
<dbReference type="SUPFAM" id="SSF52954">
    <property type="entry name" value="Class II aaRS ABD-related"/>
    <property type="match status" value="1"/>
</dbReference>
<evidence type="ECO:0000256" key="11">
    <source>
        <dbReference type="NCBIfam" id="TIGR00442"/>
    </source>
</evidence>
<dbReference type="NCBIfam" id="TIGR00442">
    <property type="entry name" value="hisS"/>
    <property type="match status" value="1"/>
</dbReference>
<dbReference type="InterPro" id="IPR015807">
    <property type="entry name" value="His-tRNA-ligase"/>
</dbReference>
<dbReference type="RefSeq" id="WP_378578000.1">
    <property type="nucleotide sequence ID" value="NZ_JBHSFQ010000027.1"/>
</dbReference>
<sequence>MSDQRVVRPTPISGFPEWLPEIRSVELRWLDHIRAGFERYGFASVETPSVENLDVLMAKGETSQEVYTLHRLQADAADDSDARLGLHFDLTVPFARYVAQHFNDLTFPFKRYQIQRVWRGERPQEGRFREFTQCDIDVINVDQVPLHFDAELPRIVHEVLSGLPLPAWTININNRKVLQGFYEGLGIADPLAVIRAVDKLHKIGDDGVREILTGPAGLTGDQAAACLELARVKGTDTSVVDDVKRLGVSSALLDEGLDELGFVLGSLADLPRGSVVADLSIARGLDYYTGTVYEATFDDDPGYGSICAGGRYENLAGQFIRRSLPGVGISIGLTRIFAKLVAEGRIGAGRTCPTDVMVVVPAADRRDEALRTAARLRGRGFNTEVFHQAAKVGKQIQYASRKGIPFVWFPPFEDGRPHEVKDLATGEQTEADPASWARP</sequence>
<evidence type="ECO:0000256" key="9">
    <source>
        <dbReference type="ARBA" id="ARBA00023146"/>
    </source>
</evidence>
<keyword evidence="8" id="KW-0648">Protein biosynthesis</keyword>
<evidence type="ECO:0000256" key="12">
    <source>
        <dbReference type="SAM" id="MobiDB-lite"/>
    </source>
</evidence>
<evidence type="ECO:0000256" key="5">
    <source>
        <dbReference type="ARBA" id="ARBA00022490"/>
    </source>
</evidence>
<dbReference type="Pfam" id="PF03129">
    <property type="entry name" value="HGTP_anticodon"/>
    <property type="match status" value="1"/>
</dbReference>
<dbReference type="Gene3D" id="3.40.50.800">
    <property type="entry name" value="Anticodon-binding domain"/>
    <property type="match status" value="1"/>
</dbReference>
<evidence type="ECO:0000256" key="4">
    <source>
        <dbReference type="ARBA" id="ARBA00017399"/>
    </source>
</evidence>
<dbReference type="GO" id="GO:0004821">
    <property type="term" value="F:histidine-tRNA ligase activity"/>
    <property type="evidence" value="ECO:0007669"/>
    <property type="project" value="UniProtKB-EC"/>
</dbReference>
<organism evidence="14 15">
    <name type="scientific">Nocardiopsis mangrovi</name>
    <dbReference type="NCBI Taxonomy" id="1179818"/>
    <lineage>
        <taxon>Bacteria</taxon>
        <taxon>Bacillati</taxon>
        <taxon>Actinomycetota</taxon>
        <taxon>Actinomycetes</taxon>
        <taxon>Streptosporangiales</taxon>
        <taxon>Nocardiopsidaceae</taxon>
        <taxon>Nocardiopsis</taxon>
    </lineage>
</organism>
<comment type="catalytic activity">
    <reaction evidence="10">
        <text>tRNA(His) + L-histidine + ATP = L-histidyl-tRNA(His) + AMP + diphosphate + H(+)</text>
        <dbReference type="Rhea" id="RHEA:17313"/>
        <dbReference type="Rhea" id="RHEA-COMP:9665"/>
        <dbReference type="Rhea" id="RHEA-COMP:9689"/>
        <dbReference type="ChEBI" id="CHEBI:15378"/>
        <dbReference type="ChEBI" id="CHEBI:30616"/>
        <dbReference type="ChEBI" id="CHEBI:33019"/>
        <dbReference type="ChEBI" id="CHEBI:57595"/>
        <dbReference type="ChEBI" id="CHEBI:78442"/>
        <dbReference type="ChEBI" id="CHEBI:78527"/>
        <dbReference type="ChEBI" id="CHEBI:456215"/>
        <dbReference type="EC" id="6.1.1.21"/>
    </reaction>
</comment>